<dbReference type="EMBL" id="JAUSUW010000010">
    <property type="protein sequence ID" value="MDQ0422349.1"/>
    <property type="molecule type" value="Genomic_DNA"/>
</dbReference>
<comment type="caution">
    <text evidence="1">The sequence shown here is derived from an EMBL/GenBank/DDBJ whole genome shotgun (WGS) entry which is preliminary data.</text>
</comment>
<evidence type="ECO:0000313" key="1">
    <source>
        <dbReference type="EMBL" id="MDQ0422349.1"/>
    </source>
</evidence>
<dbReference type="RefSeq" id="WP_307374824.1">
    <property type="nucleotide sequence ID" value="NZ_JAUSUW010000010.1"/>
</dbReference>
<reference evidence="1 2" key="1">
    <citation type="submission" date="2023-07" db="EMBL/GenBank/DDBJ databases">
        <title>Genomic Encyclopedia of Type Strains, Phase IV (KMG-IV): sequencing the most valuable type-strain genomes for metagenomic binning, comparative biology and taxonomic classification.</title>
        <authorList>
            <person name="Goeker M."/>
        </authorList>
    </citation>
    <scope>NUCLEOTIDE SEQUENCE [LARGE SCALE GENOMIC DNA]</scope>
    <source>
        <strain evidence="1 2">DSM 1111</strain>
    </source>
</reference>
<gene>
    <name evidence="1" type="ORF">J2045_003397</name>
</gene>
<proteinExistence type="predicted"/>
<dbReference type="Proteomes" id="UP001238496">
    <property type="component" value="Unassembled WGS sequence"/>
</dbReference>
<keyword evidence="2" id="KW-1185">Reference proteome</keyword>
<evidence type="ECO:0000313" key="2">
    <source>
        <dbReference type="Proteomes" id="UP001238496"/>
    </source>
</evidence>
<name>A0ABU0GBM6_9HYPH</name>
<protein>
    <submittedName>
        <fullName evidence="1">Uncharacterized protein</fullName>
    </submittedName>
</protein>
<sequence length="107" mass="11675">MNDIQAFPHPVPGGQYLAMLRLAHEAEATPIKGKGGNPRFFPTKGAAYEALTEQLLSYMRGNYVRDGEVAGRTAAEVNAMFKVAPQRAKTRVISVVYKRGKARGPKS</sequence>
<accession>A0ABU0GBM6</accession>
<organism evidence="1 2">
    <name type="scientific">Peteryoungia aggregata LMG 23059</name>
    <dbReference type="NCBI Taxonomy" id="1368425"/>
    <lineage>
        <taxon>Bacteria</taxon>
        <taxon>Pseudomonadati</taxon>
        <taxon>Pseudomonadota</taxon>
        <taxon>Alphaproteobacteria</taxon>
        <taxon>Hyphomicrobiales</taxon>
        <taxon>Rhizobiaceae</taxon>
        <taxon>Peteryoungia</taxon>
    </lineage>
</organism>